<proteinExistence type="predicted"/>
<evidence type="ECO:0000313" key="4">
    <source>
        <dbReference type="Proteomes" id="UP001172101"/>
    </source>
</evidence>
<dbReference type="EMBL" id="JAUIRO010000006">
    <property type="protein sequence ID" value="KAK0710222.1"/>
    <property type="molecule type" value="Genomic_DNA"/>
</dbReference>
<dbReference type="GeneID" id="85325957"/>
<dbReference type="Gene3D" id="3.10.450.50">
    <property type="match status" value="1"/>
</dbReference>
<sequence length="219" mass="23864">MADSTSGIETSPSPARMRTVQALLDGYSSLSVEQLLAPLSDDFGHWVLPASLGMPARTKDDFALHARGIFSIFDEFRMVPQAIFEDVAQGVVVVHARMEGALKSRRRQNDRRPKAADAAARAEGKGRRQEKEAKTGGGGDGDWTNECVMMVRLSPDGEKVVEIQEFVDSVKATEMRRRHAPKHFFPGGDGLGSAAVVGNVLLFSCLAVGTFYGVRRMLQ</sequence>
<organism evidence="3 4">
    <name type="scientific">Lasiosphaeria miniovina</name>
    <dbReference type="NCBI Taxonomy" id="1954250"/>
    <lineage>
        <taxon>Eukaryota</taxon>
        <taxon>Fungi</taxon>
        <taxon>Dikarya</taxon>
        <taxon>Ascomycota</taxon>
        <taxon>Pezizomycotina</taxon>
        <taxon>Sordariomycetes</taxon>
        <taxon>Sordariomycetidae</taxon>
        <taxon>Sordariales</taxon>
        <taxon>Lasiosphaeriaceae</taxon>
        <taxon>Lasiosphaeria</taxon>
    </lineage>
</organism>
<dbReference type="Proteomes" id="UP001172101">
    <property type="component" value="Unassembled WGS sequence"/>
</dbReference>
<feature type="compositionally biased region" description="Basic and acidic residues" evidence="1">
    <location>
        <begin position="110"/>
        <end position="134"/>
    </location>
</feature>
<protein>
    <recommendedName>
        <fullName evidence="5">SnoaL-like domain-containing protein</fullName>
    </recommendedName>
</protein>
<evidence type="ECO:0000313" key="3">
    <source>
        <dbReference type="EMBL" id="KAK0710222.1"/>
    </source>
</evidence>
<dbReference type="SUPFAM" id="SSF54427">
    <property type="entry name" value="NTF2-like"/>
    <property type="match status" value="1"/>
</dbReference>
<gene>
    <name evidence="3" type="ORF">B0T26DRAFT_724361</name>
</gene>
<reference evidence="3" key="1">
    <citation type="submission" date="2023-06" db="EMBL/GenBank/DDBJ databases">
        <title>Genome-scale phylogeny and comparative genomics of the fungal order Sordariales.</title>
        <authorList>
            <consortium name="Lawrence Berkeley National Laboratory"/>
            <person name="Hensen N."/>
            <person name="Bonometti L."/>
            <person name="Westerberg I."/>
            <person name="Brannstrom I.O."/>
            <person name="Guillou S."/>
            <person name="Cros-Aarteil S."/>
            <person name="Calhoun S."/>
            <person name="Haridas S."/>
            <person name="Kuo A."/>
            <person name="Mondo S."/>
            <person name="Pangilinan J."/>
            <person name="Riley R."/>
            <person name="LaButti K."/>
            <person name="Andreopoulos B."/>
            <person name="Lipzen A."/>
            <person name="Chen C."/>
            <person name="Yanf M."/>
            <person name="Daum C."/>
            <person name="Ng V."/>
            <person name="Clum A."/>
            <person name="Steindorff A."/>
            <person name="Ohm R."/>
            <person name="Martin F."/>
            <person name="Silar P."/>
            <person name="Natvig D."/>
            <person name="Lalanne C."/>
            <person name="Gautier V."/>
            <person name="Ament-velasquez S.L."/>
            <person name="Kruys A."/>
            <person name="Hutchinson M.I."/>
            <person name="Powell A.J."/>
            <person name="Barry K."/>
            <person name="Miller A.N."/>
            <person name="Grigoriev I.V."/>
            <person name="Debuchy R."/>
            <person name="Gladieux P."/>
            <person name="Thoren M.H."/>
            <person name="Johannesson H."/>
        </authorList>
    </citation>
    <scope>NUCLEOTIDE SEQUENCE</scope>
    <source>
        <strain evidence="3">SMH2392-1A</strain>
    </source>
</reference>
<feature type="region of interest" description="Disordered" evidence="1">
    <location>
        <begin position="104"/>
        <end position="142"/>
    </location>
</feature>
<evidence type="ECO:0000256" key="2">
    <source>
        <dbReference type="SAM" id="Phobius"/>
    </source>
</evidence>
<accession>A0AA40A6I5</accession>
<keyword evidence="4" id="KW-1185">Reference proteome</keyword>
<feature type="transmembrane region" description="Helical" evidence="2">
    <location>
        <begin position="191"/>
        <end position="214"/>
    </location>
</feature>
<dbReference type="InterPro" id="IPR032710">
    <property type="entry name" value="NTF2-like_dom_sf"/>
</dbReference>
<dbReference type="AlphaFoldDB" id="A0AA40A6I5"/>
<dbReference type="RefSeq" id="XP_060293526.1">
    <property type="nucleotide sequence ID" value="XM_060442687.1"/>
</dbReference>
<name>A0AA40A6I5_9PEZI</name>
<keyword evidence="2" id="KW-1133">Transmembrane helix</keyword>
<evidence type="ECO:0000256" key="1">
    <source>
        <dbReference type="SAM" id="MobiDB-lite"/>
    </source>
</evidence>
<keyword evidence="2" id="KW-0812">Transmembrane</keyword>
<comment type="caution">
    <text evidence="3">The sequence shown here is derived from an EMBL/GenBank/DDBJ whole genome shotgun (WGS) entry which is preliminary data.</text>
</comment>
<evidence type="ECO:0008006" key="5">
    <source>
        <dbReference type="Google" id="ProtNLM"/>
    </source>
</evidence>
<keyword evidence="2" id="KW-0472">Membrane</keyword>